<keyword evidence="2" id="KW-0732">Signal</keyword>
<dbReference type="AlphaFoldDB" id="A0A402CYQ3"/>
<organism evidence="3 4">
    <name type="scientific">Capsulimonas corticalis</name>
    <dbReference type="NCBI Taxonomy" id="2219043"/>
    <lineage>
        <taxon>Bacteria</taxon>
        <taxon>Bacillati</taxon>
        <taxon>Armatimonadota</taxon>
        <taxon>Armatimonadia</taxon>
        <taxon>Capsulimonadales</taxon>
        <taxon>Capsulimonadaceae</taxon>
        <taxon>Capsulimonas</taxon>
    </lineage>
</organism>
<gene>
    <name evidence="3" type="ORF">CCAX7_33040</name>
</gene>
<accession>A0A402CYQ3</accession>
<evidence type="ECO:0000313" key="4">
    <source>
        <dbReference type="Proteomes" id="UP000287394"/>
    </source>
</evidence>
<feature type="region of interest" description="Disordered" evidence="1">
    <location>
        <begin position="228"/>
        <end position="248"/>
    </location>
</feature>
<feature type="signal peptide" evidence="2">
    <location>
        <begin position="1"/>
        <end position="29"/>
    </location>
</feature>
<dbReference type="EMBL" id="AP025739">
    <property type="protein sequence ID" value="BDI31253.1"/>
    <property type="molecule type" value="Genomic_DNA"/>
</dbReference>
<dbReference type="Proteomes" id="UP000287394">
    <property type="component" value="Chromosome"/>
</dbReference>
<sequence length="248" mass="24924">MKKSILGKVPAARFTAAVAVVLMSTCVSAVTQHAAFAQDPAAATNADKKISLNFQNAPVQTVLKTLFNSVGANNSIDPDVQGPVNVTMNNVTFDVALRSLLRAANPPLTYDLTDNVYHVRVKRRDTPATTYTNGGRQTATTTTTSSTTSDADKRLYKLPVDHMDVAFLIYFIGDQKGISVVPAYGSETQNSSNGSSGGGGGFGGGQGGGGFGGGSSGGFGGSSGGFGGSSGGGFGGGSSGGFGGGGFR</sequence>
<evidence type="ECO:0000256" key="1">
    <source>
        <dbReference type="SAM" id="MobiDB-lite"/>
    </source>
</evidence>
<name>A0A402CYQ3_9BACT</name>
<evidence type="ECO:0000256" key="2">
    <source>
        <dbReference type="SAM" id="SignalP"/>
    </source>
</evidence>
<dbReference type="KEGG" id="ccot:CCAX7_33040"/>
<feature type="compositionally biased region" description="Low complexity" evidence="1">
    <location>
        <begin position="129"/>
        <end position="149"/>
    </location>
</feature>
<dbReference type="Gene3D" id="3.30.1370.130">
    <property type="match status" value="1"/>
</dbReference>
<protein>
    <submittedName>
        <fullName evidence="3">Uncharacterized protein</fullName>
    </submittedName>
</protein>
<reference evidence="3 4" key="1">
    <citation type="journal article" date="2019" name="Int. J. Syst. Evol. Microbiol.">
        <title>Capsulimonas corticalis gen. nov., sp. nov., an aerobic capsulated bacterium, of a novel bacterial order, Capsulimonadales ord. nov., of the class Armatimonadia of the phylum Armatimonadetes.</title>
        <authorList>
            <person name="Li J."/>
            <person name="Kudo C."/>
            <person name="Tonouchi A."/>
        </authorList>
    </citation>
    <scope>NUCLEOTIDE SEQUENCE [LARGE SCALE GENOMIC DNA]</scope>
    <source>
        <strain evidence="3 4">AX-7</strain>
    </source>
</reference>
<evidence type="ECO:0000313" key="3">
    <source>
        <dbReference type="EMBL" id="BDI31253.1"/>
    </source>
</evidence>
<dbReference type="RefSeq" id="WP_119322451.1">
    <property type="nucleotide sequence ID" value="NZ_AP025739.1"/>
</dbReference>
<keyword evidence="4" id="KW-1185">Reference proteome</keyword>
<feature type="compositionally biased region" description="Gly residues" evidence="1">
    <location>
        <begin position="195"/>
        <end position="216"/>
    </location>
</feature>
<feature type="region of interest" description="Disordered" evidence="1">
    <location>
        <begin position="187"/>
        <end position="216"/>
    </location>
</feature>
<proteinExistence type="predicted"/>
<feature type="region of interest" description="Disordered" evidence="1">
    <location>
        <begin position="127"/>
        <end position="150"/>
    </location>
</feature>
<feature type="chain" id="PRO_5044345455" evidence="2">
    <location>
        <begin position="30"/>
        <end position="248"/>
    </location>
</feature>